<dbReference type="GO" id="GO:0006952">
    <property type="term" value="P:defense response"/>
    <property type="evidence" value="ECO:0007669"/>
    <property type="project" value="UniProtKB-KW"/>
</dbReference>
<feature type="domain" description="Ricin B lectin" evidence="3">
    <location>
        <begin position="59"/>
        <end position="183"/>
    </location>
</feature>
<evidence type="ECO:0000259" key="3">
    <source>
        <dbReference type="SMART" id="SM00458"/>
    </source>
</evidence>
<dbReference type="PANTHER" id="PTHR22595">
    <property type="entry name" value="CHITINASE-RELATED"/>
    <property type="match status" value="1"/>
</dbReference>
<evidence type="ECO:0000256" key="2">
    <source>
        <dbReference type="ARBA" id="ARBA00023157"/>
    </source>
</evidence>
<dbReference type="GO" id="GO:0006032">
    <property type="term" value="P:chitin catabolic process"/>
    <property type="evidence" value="ECO:0007669"/>
    <property type="project" value="InterPro"/>
</dbReference>
<accession>A0A919C1E2</accession>
<dbReference type="SUPFAM" id="SSF50370">
    <property type="entry name" value="Ricin B-like lectins"/>
    <property type="match status" value="1"/>
</dbReference>
<dbReference type="PANTHER" id="PTHR22595:SF79">
    <property type="entry name" value="CHITINASE 12"/>
    <property type="match status" value="1"/>
</dbReference>
<keyword evidence="2" id="KW-1015">Disulfide bond</keyword>
<dbReference type="FunFam" id="3.30.20.10:FF:000001">
    <property type="entry name" value="Endochitinase (Chitinase)"/>
    <property type="match status" value="1"/>
</dbReference>
<dbReference type="InterPro" id="IPR035992">
    <property type="entry name" value="Ricin_B-like_lectins"/>
</dbReference>
<evidence type="ECO:0000313" key="4">
    <source>
        <dbReference type="EMBL" id="GHG40054.1"/>
    </source>
</evidence>
<evidence type="ECO:0000313" key="5">
    <source>
        <dbReference type="Proteomes" id="UP000619355"/>
    </source>
</evidence>
<protein>
    <recommendedName>
        <fullName evidence="3">Ricin B lectin domain-containing protein</fullName>
    </recommendedName>
</protein>
<dbReference type="SMART" id="SM00458">
    <property type="entry name" value="RICIN"/>
    <property type="match status" value="1"/>
</dbReference>
<dbReference type="Pfam" id="PF00652">
    <property type="entry name" value="Ricin_B_lectin"/>
    <property type="match status" value="1"/>
</dbReference>
<dbReference type="InterPro" id="IPR000726">
    <property type="entry name" value="Glyco_hydro_19_cat"/>
</dbReference>
<dbReference type="Pfam" id="PF00182">
    <property type="entry name" value="Glyco_hydro_19"/>
    <property type="match status" value="1"/>
</dbReference>
<dbReference type="Gene3D" id="3.30.20.10">
    <property type="entry name" value="Endochitinase, domain 2"/>
    <property type="match status" value="1"/>
</dbReference>
<proteinExistence type="predicted"/>
<dbReference type="Gene3D" id="2.80.10.50">
    <property type="match status" value="1"/>
</dbReference>
<dbReference type="CDD" id="cd00325">
    <property type="entry name" value="chitinase_GH19"/>
    <property type="match status" value="1"/>
</dbReference>
<name>A0A919C1E2_9ACTN</name>
<dbReference type="GO" id="GO:0016998">
    <property type="term" value="P:cell wall macromolecule catabolic process"/>
    <property type="evidence" value="ECO:0007669"/>
    <property type="project" value="InterPro"/>
</dbReference>
<dbReference type="InterPro" id="IPR023346">
    <property type="entry name" value="Lysozyme-like_dom_sf"/>
</dbReference>
<reference evidence="5" key="1">
    <citation type="journal article" date="2019" name="Int. J. Syst. Evol. Microbiol.">
        <title>The Global Catalogue of Microorganisms (GCM) 10K type strain sequencing project: providing services to taxonomists for standard genome sequencing and annotation.</title>
        <authorList>
            <consortium name="The Broad Institute Genomics Platform"/>
            <consortium name="The Broad Institute Genome Sequencing Center for Infectious Disease"/>
            <person name="Wu L."/>
            <person name="Ma J."/>
        </authorList>
    </citation>
    <scope>NUCLEOTIDE SEQUENCE [LARGE SCALE GENOMIC DNA]</scope>
    <source>
        <strain evidence="5">JCM 4253</strain>
    </source>
</reference>
<dbReference type="PROSITE" id="PS50231">
    <property type="entry name" value="RICIN_B_LECTIN"/>
    <property type="match status" value="1"/>
</dbReference>
<dbReference type="Gene3D" id="1.10.530.10">
    <property type="match status" value="1"/>
</dbReference>
<dbReference type="EMBL" id="BNBF01000003">
    <property type="protein sequence ID" value="GHG40054.1"/>
    <property type="molecule type" value="Genomic_DNA"/>
</dbReference>
<dbReference type="InterPro" id="IPR000772">
    <property type="entry name" value="Ricin_B_lectin"/>
</dbReference>
<dbReference type="GO" id="GO:0004568">
    <property type="term" value="F:chitinase activity"/>
    <property type="evidence" value="ECO:0007669"/>
    <property type="project" value="InterPro"/>
</dbReference>
<keyword evidence="5" id="KW-1185">Reference proteome</keyword>
<gene>
    <name evidence="4" type="ORF">GCM10018980_14040</name>
</gene>
<comment type="caution">
    <text evidence="4">The sequence shown here is derived from an EMBL/GenBank/DDBJ whole genome shotgun (WGS) entry which is preliminary data.</text>
</comment>
<keyword evidence="1" id="KW-0611">Plant defense</keyword>
<dbReference type="SUPFAM" id="SSF53955">
    <property type="entry name" value="Lysozyme-like"/>
    <property type="match status" value="1"/>
</dbReference>
<dbReference type="AlphaFoldDB" id="A0A919C1E2"/>
<organism evidence="4 5">
    <name type="scientific">Streptomyces capoamus</name>
    <dbReference type="NCBI Taxonomy" id="68183"/>
    <lineage>
        <taxon>Bacteria</taxon>
        <taxon>Bacillati</taxon>
        <taxon>Actinomycetota</taxon>
        <taxon>Actinomycetes</taxon>
        <taxon>Kitasatosporales</taxon>
        <taxon>Streptomycetaceae</taxon>
        <taxon>Streptomyces</taxon>
    </lineage>
</organism>
<evidence type="ECO:0000256" key="1">
    <source>
        <dbReference type="ARBA" id="ARBA00022821"/>
    </source>
</evidence>
<sequence length="398" mass="41816">MPIPRNTAGPVNWSDLFMPHHPHPRPAPLRRPRRGRLLTAVAAASLTVLSAVTPARAADGQITGLAGKCVDVAGASSANGTAVQLYDCNGTAAQRWSNPGDGTLRALGKCLDVVDRGTADGAAVQLWDCSGGTNQQWVVTSAHDIVNPAANKCLDVRDNNPASGTRLQIWSCSGGANQKWNAPASGGGGTTPSGFVVSEAQFNQMFPNRAPFYTYGGLTAALGAYPAFANTGSDTVRKQEAAAFLANVSHETGGLVYVVEQNTANYPHYCDGSRPYGCPAGQAAYYGRGPLQLSWNFNYKAAGDALGIDLLGNPWLVQNDSAVAWKTGLWYWNTQTGPGTTTPHNAMVGGAGFGQTIRSINGSLECDGKNPAQVQSRVDAYQRFARILGVDPGGNLYC</sequence>
<dbReference type="Proteomes" id="UP000619355">
    <property type="component" value="Unassembled WGS sequence"/>
</dbReference>